<dbReference type="PANTHER" id="PTHR11406">
    <property type="entry name" value="PHOSPHOGLYCERATE KINASE"/>
    <property type="match status" value="1"/>
</dbReference>
<dbReference type="GO" id="GO:0005524">
    <property type="term" value="F:ATP binding"/>
    <property type="evidence" value="ECO:0007669"/>
    <property type="project" value="TreeGrafter"/>
</dbReference>
<protein>
    <submittedName>
        <fullName evidence="1">(apollo) hypothetical protein</fullName>
    </submittedName>
</protein>
<dbReference type="Pfam" id="PF00162">
    <property type="entry name" value="PGK"/>
    <property type="match status" value="1"/>
</dbReference>
<dbReference type="GO" id="GO:0006096">
    <property type="term" value="P:glycolytic process"/>
    <property type="evidence" value="ECO:0007669"/>
    <property type="project" value="InterPro"/>
</dbReference>
<dbReference type="EMBL" id="CAJQZP010001624">
    <property type="protein sequence ID" value="CAG5057186.1"/>
    <property type="molecule type" value="Genomic_DNA"/>
</dbReference>
<dbReference type="PANTHER" id="PTHR11406:SF23">
    <property type="entry name" value="PHOSPHOGLYCERATE KINASE 1, CHLOROPLASTIC-RELATED"/>
    <property type="match status" value="1"/>
</dbReference>
<gene>
    <name evidence="1" type="ORF">PAPOLLO_LOCUS27056</name>
</gene>
<sequence length="203" mass="21622">MSTKIKKLIKLTEKVDYLVLGGAITNNFLLFSKVNIGKSFFQNGVDDLLHNVVKTAIKSNCEIVVPEDVLVAVNPDYSTSISRRTESILDGDIILDIGPQTLSTISNIIASRETLLWNGAIGVFEHSAFASGTIEVMKVVSDLTHKGKLTSIIGGGDSLSAISAAGLADKDFTYISTGGGAFLSWLGGDEMPGFAVLQKCTQH</sequence>
<accession>A0A8S3Y9A6</accession>
<dbReference type="OrthoDB" id="275353at2759"/>
<dbReference type="GO" id="GO:0004618">
    <property type="term" value="F:phosphoglycerate kinase activity"/>
    <property type="evidence" value="ECO:0007669"/>
    <property type="project" value="InterPro"/>
</dbReference>
<dbReference type="Proteomes" id="UP000691718">
    <property type="component" value="Unassembled WGS sequence"/>
</dbReference>
<dbReference type="AlphaFoldDB" id="A0A8S3Y9A6"/>
<dbReference type="GO" id="GO:0006094">
    <property type="term" value="P:gluconeogenesis"/>
    <property type="evidence" value="ECO:0007669"/>
    <property type="project" value="TreeGrafter"/>
</dbReference>
<dbReference type="GO" id="GO:0005829">
    <property type="term" value="C:cytosol"/>
    <property type="evidence" value="ECO:0007669"/>
    <property type="project" value="TreeGrafter"/>
</dbReference>
<organism evidence="1 2">
    <name type="scientific">Parnassius apollo</name>
    <name type="common">Apollo butterfly</name>
    <name type="synonym">Papilio apollo</name>
    <dbReference type="NCBI Taxonomy" id="110799"/>
    <lineage>
        <taxon>Eukaryota</taxon>
        <taxon>Metazoa</taxon>
        <taxon>Ecdysozoa</taxon>
        <taxon>Arthropoda</taxon>
        <taxon>Hexapoda</taxon>
        <taxon>Insecta</taxon>
        <taxon>Pterygota</taxon>
        <taxon>Neoptera</taxon>
        <taxon>Endopterygota</taxon>
        <taxon>Lepidoptera</taxon>
        <taxon>Glossata</taxon>
        <taxon>Ditrysia</taxon>
        <taxon>Papilionoidea</taxon>
        <taxon>Papilionidae</taxon>
        <taxon>Parnassiinae</taxon>
        <taxon>Parnassini</taxon>
        <taxon>Parnassius</taxon>
        <taxon>Parnassius</taxon>
    </lineage>
</organism>
<evidence type="ECO:0000313" key="2">
    <source>
        <dbReference type="Proteomes" id="UP000691718"/>
    </source>
</evidence>
<dbReference type="GO" id="GO:0043531">
    <property type="term" value="F:ADP binding"/>
    <property type="evidence" value="ECO:0007669"/>
    <property type="project" value="TreeGrafter"/>
</dbReference>
<comment type="caution">
    <text evidence="1">The sequence shown here is derived from an EMBL/GenBank/DDBJ whole genome shotgun (WGS) entry which is preliminary data.</text>
</comment>
<reference evidence="1" key="1">
    <citation type="submission" date="2021-04" db="EMBL/GenBank/DDBJ databases">
        <authorList>
            <person name="Tunstrom K."/>
        </authorList>
    </citation>
    <scope>NUCLEOTIDE SEQUENCE</scope>
</reference>
<proteinExistence type="predicted"/>
<dbReference type="InterPro" id="IPR001576">
    <property type="entry name" value="Phosphoglycerate_kinase"/>
</dbReference>
<evidence type="ECO:0000313" key="1">
    <source>
        <dbReference type="EMBL" id="CAG5057186.1"/>
    </source>
</evidence>
<keyword evidence="2" id="KW-1185">Reference proteome</keyword>
<name>A0A8S3Y9A6_PARAO</name>